<accession>A0A5S3NDZ6</accession>
<dbReference type="Proteomes" id="UP000307140">
    <property type="component" value="Unassembled WGS sequence"/>
</dbReference>
<dbReference type="EMBL" id="VANR01000001">
    <property type="protein sequence ID" value="TMM31979.1"/>
    <property type="molecule type" value="Genomic_DNA"/>
</dbReference>
<dbReference type="AlphaFoldDB" id="A0A5S3NDZ6"/>
<dbReference type="InterPro" id="IPR013320">
    <property type="entry name" value="ConA-like_dom_sf"/>
</dbReference>
<dbReference type="GO" id="GO:0004553">
    <property type="term" value="F:hydrolase activity, hydrolyzing O-glycosyl compounds"/>
    <property type="evidence" value="ECO:0007669"/>
    <property type="project" value="UniProtKB-ARBA"/>
</dbReference>
<name>A0A5S3NDZ6_9FLAO</name>
<dbReference type="InterPro" id="IPR026341">
    <property type="entry name" value="T9SS_type_B"/>
</dbReference>
<keyword evidence="1" id="KW-0732">Signal</keyword>
<dbReference type="OrthoDB" id="9765926at2"/>
<dbReference type="InterPro" id="IPR014755">
    <property type="entry name" value="Cu-Rt/internalin_Ig-like"/>
</dbReference>
<dbReference type="Gene3D" id="2.60.40.1220">
    <property type="match status" value="4"/>
</dbReference>
<evidence type="ECO:0000256" key="1">
    <source>
        <dbReference type="ARBA" id="ARBA00022729"/>
    </source>
</evidence>
<dbReference type="SUPFAM" id="SSF49899">
    <property type="entry name" value="Concanavalin A-like lectins/glucanases"/>
    <property type="match status" value="1"/>
</dbReference>
<evidence type="ECO:0000313" key="2">
    <source>
        <dbReference type="EMBL" id="TMM31979.1"/>
    </source>
</evidence>
<evidence type="ECO:0000313" key="3">
    <source>
        <dbReference type="Proteomes" id="UP000307140"/>
    </source>
</evidence>
<organism evidence="2 3">
    <name type="scientific">Polaribacter aestuariivivens</name>
    <dbReference type="NCBI Taxonomy" id="2304626"/>
    <lineage>
        <taxon>Bacteria</taxon>
        <taxon>Pseudomonadati</taxon>
        <taxon>Bacteroidota</taxon>
        <taxon>Flavobacteriia</taxon>
        <taxon>Flavobacteriales</taxon>
        <taxon>Flavobacteriaceae</taxon>
    </lineage>
</organism>
<dbReference type="Gene3D" id="2.60.120.200">
    <property type="match status" value="1"/>
</dbReference>
<keyword evidence="3" id="KW-1185">Reference proteome</keyword>
<gene>
    <name evidence="2" type="ORF">FDT66_00505</name>
</gene>
<protein>
    <submittedName>
        <fullName evidence="2">T9SS type B sorting domain-containing protein</fullName>
    </submittedName>
</protein>
<proteinExistence type="predicted"/>
<dbReference type="Pfam" id="PF13385">
    <property type="entry name" value="Laminin_G_3"/>
    <property type="match status" value="1"/>
</dbReference>
<comment type="caution">
    <text evidence="2">The sequence shown here is derived from an EMBL/GenBank/DDBJ whole genome shotgun (WGS) entry which is preliminary data.</text>
</comment>
<dbReference type="NCBIfam" id="TIGR04131">
    <property type="entry name" value="Bac_Flav_CTERM"/>
    <property type="match status" value="1"/>
</dbReference>
<dbReference type="Pfam" id="PF13585">
    <property type="entry name" value="CHU_C"/>
    <property type="match status" value="1"/>
</dbReference>
<reference evidence="2 3" key="1">
    <citation type="submission" date="2019-05" db="EMBL/GenBank/DDBJ databases">
        <title>Polaribacter aestuariivivens sp. nov., isolated from a tidal flat.</title>
        <authorList>
            <person name="Yoon J.-H."/>
        </authorList>
    </citation>
    <scope>NUCLEOTIDE SEQUENCE [LARGE SCALE GENOMIC DNA]</scope>
    <source>
        <strain evidence="2 3">DBTF-3</strain>
    </source>
</reference>
<sequence>MKNFFLIIIFFSIQNYSQELLLHYTFDGNVNDVSGNNFNGNPSGVTYVNDRNGNANSAVSFDGINDFIDFPNVLKLKPTLPVSFSFWIKYESDNVQDRVVFNTSFKEDVNSGVYLTSQSSTGKLAVGYGDGSSSFTSSNRRGYLSNNVIKSNAWHQIHIVILSSNNIKVYLDCVETGGTYSGFGSKLSYSSNPGSLGRHDQNSSGIASYYFKGVLDDFKYYKGEIIPTVKNTTFINLPTKLCENSTFSLPTTSANGIVGTWSPAFNSTTLGIKNYTFKPNTGQCATSFNHSIEITNNLTPSFSNLPKELCENSTFSLPTTSANGIVGTWSPAFDSTTLGTKNYTFEPNTGQCANSFNHSIEVTVNRAPNFSDLPKELCENSTFSLPTTSTNGITGTWSPAFDSTTLGTKNYTFEPDTGQCANSFNHSIEVTVNRAPNFSDLPKELCENSNFSLPTTSTNGITGTWSPVFNNSLIGTTVYTFISDSGKCRNNFTHSIKIVKELKPNFASLPKEIFKGDVYVLPKVSDNGLSGNWFPKFNNNLIGTSKYIFTPNQSCGSIFVSNIKIIERIDLDIPSFFTPNGDNINDFWLIEGIDNYKDVKISIFNRYGKFLIKVNPLIGWDGSYMNKKMPSDDYWYLLEVLDLSNKALFIRGHFSLLRK</sequence>
<dbReference type="RefSeq" id="WP_138534192.1">
    <property type="nucleotide sequence ID" value="NZ_VANR01000001.1"/>
</dbReference>
<dbReference type="GO" id="GO:0005975">
    <property type="term" value="P:carbohydrate metabolic process"/>
    <property type="evidence" value="ECO:0007669"/>
    <property type="project" value="UniProtKB-ARBA"/>
</dbReference>